<reference evidence="2" key="1">
    <citation type="submission" date="2016-04" db="EMBL/GenBank/DDBJ databases">
        <authorList>
            <person name="Tagini F."/>
        </authorList>
    </citation>
    <scope>NUCLEOTIDE SEQUENCE [LARGE SCALE GENOMIC DNA]</scope>
    <source>
        <strain evidence="2">CHUV0807</strain>
    </source>
</reference>
<evidence type="ECO:0000313" key="1">
    <source>
        <dbReference type="EMBL" id="SAM69436.1"/>
    </source>
</evidence>
<dbReference type="EMBL" id="FKLO01000069">
    <property type="protein sequence ID" value="SAM69436.1"/>
    <property type="molecule type" value="Genomic_DNA"/>
</dbReference>
<dbReference type="Proteomes" id="UP000190837">
    <property type="component" value="Unassembled WGS sequence"/>
</dbReference>
<protein>
    <submittedName>
        <fullName evidence="1">Uncharacterized protein</fullName>
    </submittedName>
</protein>
<organism evidence="1 2">
    <name type="scientific">Cardiobacterium hominis</name>
    <dbReference type="NCBI Taxonomy" id="2718"/>
    <lineage>
        <taxon>Bacteria</taxon>
        <taxon>Pseudomonadati</taxon>
        <taxon>Pseudomonadota</taxon>
        <taxon>Gammaproteobacteria</taxon>
        <taxon>Cardiobacteriales</taxon>
        <taxon>Cardiobacteriaceae</taxon>
        <taxon>Cardiobacterium</taxon>
    </lineage>
</organism>
<proteinExistence type="predicted"/>
<sequence length="252" mass="28918">MLNVDASVSDERKYFGEVSIHFASGSPPLLLPITQAERLNLYVALQGEASFIQIESLDNRIVSVRRKAIADVFFSEEAYDDYGSEEDYGSQHLGIFPDEKFWQIIEQLEEPEFLDGEFDKNEINEAMKKLLFDDSELDELIANGSIKPEERSAVKKAAEETAELYLARARDITWQIPGLRSRCISVYESRDLYEAFYDLQWSGEQEMVRLASEEYYYEIFLNTSAIDYIAAPAHKFHEGELQSAAEEMGEEE</sequence>
<gene>
    <name evidence="1" type="ORF">CHUV0807_2054</name>
</gene>
<evidence type="ECO:0000313" key="2">
    <source>
        <dbReference type="Proteomes" id="UP000190837"/>
    </source>
</evidence>
<name>A0A1C3H653_9GAMM</name>
<accession>A0A1C3H653</accession>
<dbReference type="AlphaFoldDB" id="A0A1C3H653"/>